<dbReference type="Proteomes" id="UP000219252">
    <property type="component" value="Unassembled WGS sequence"/>
</dbReference>
<dbReference type="GO" id="GO:0042802">
    <property type="term" value="F:identical protein binding"/>
    <property type="evidence" value="ECO:0007669"/>
    <property type="project" value="TreeGrafter"/>
</dbReference>
<accession>A0A285USP6</accession>
<keyword evidence="4" id="KW-0418">Kinase</keyword>
<evidence type="ECO:0000313" key="4">
    <source>
        <dbReference type="EMBL" id="SOC43281.1"/>
    </source>
</evidence>
<keyword evidence="4" id="KW-0808">Transferase</keyword>
<feature type="transmembrane region" description="Helical" evidence="2">
    <location>
        <begin position="171"/>
        <end position="192"/>
    </location>
</feature>
<gene>
    <name evidence="4" type="ORF">SAMN05877842_11562</name>
</gene>
<dbReference type="OrthoDB" id="1656061at2"/>
<name>A0A285USP6_9BACL</name>
<keyword evidence="1" id="KW-0175">Coiled coil</keyword>
<feature type="transmembrane region" description="Helical" evidence="2">
    <location>
        <begin position="106"/>
        <end position="125"/>
    </location>
</feature>
<dbReference type="Pfam" id="PF14501">
    <property type="entry name" value="HATPase_c_5"/>
    <property type="match status" value="1"/>
</dbReference>
<proteinExistence type="predicted"/>
<keyword evidence="2" id="KW-1133">Transmembrane helix</keyword>
<dbReference type="AlphaFoldDB" id="A0A285USP6"/>
<keyword evidence="5" id="KW-1185">Reference proteome</keyword>
<dbReference type="InterPro" id="IPR032834">
    <property type="entry name" value="NatK-like_C"/>
</dbReference>
<dbReference type="SUPFAM" id="SSF55874">
    <property type="entry name" value="ATPase domain of HSP90 chaperone/DNA topoisomerase II/histidine kinase"/>
    <property type="match status" value="1"/>
</dbReference>
<feature type="coiled-coil region" evidence="1">
    <location>
        <begin position="198"/>
        <end position="228"/>
    </location>
</feature>
<feature type="transmembrane region" description="Helical" evidence="2">
    <location>
        <begin position="6"/>
        <end position="23"/>
    </location>
</feature>
<dbReference type="InterPro" id="IPR036890">
    <property type="entry name" value="HATPase_C_sf"/>
</dbReference>
<feature type="transmembrane region" description="Helical" evidence="2">
    <location>
        <begin position="76"/>
        <end position="94"/>
    </location>
</feature>
<evidence type="ECO:0000256" key="1">
    <source>
        <dbReference type="SAM" id="Coils"/>
    </source>
</evidence>
<dbReference type="PANTHER" id="PTHR40448:SF1">
    <property type="entry name" value="TWO-COMPONENT SENSOR HISTIDINE KINASE"/>
    <property type="match status" value="1"/>
</dbReference>
<dbReference type="EMBL" id="OBQC01000015">
    <property type="protein sequence ID" value="SOC43281.1"/>
    <property type="molecule type" value="Genomic_DNA"/>
</dbReference>
<feature type="transmembrane region" description="Helical" evidence="2">
    <location>
        <begin position="30"/>
        <end position="47"/>
    </location>
</feature>
<feature type="transmembrane region" description="Helical" evidence="2">
    <location>
        <begin position="145"/>
        <end position="165"/>
    </location>
</feature>
<evidence type="ECO:0000256" key="2">
    <source>
        <dbReference type="SAM" id="Phobius"/>
    </source>
</evidence>
<protein>
    <submittedName>
        <fullName evidence="4">Two-component system sensor histidine kinase AgrC</fullName>
    </submittedName>
</protein>
<sequence>MVLPALPLIEVIVLFFTLFYTLHIIPTYKMIFICATFIFIPSIGLQFLGYEFITIAYISICTLIFFNYASKSIRAFVDMCSLVFGGIITEHIAFRLSSLLVLEGLMFSYIYISLYLVTFFTFTYYYKKFILRVNPTIVVSVKSRLFIVFTSALTITLLCLNSISLELNQELIISRVKFVLEGVYFFSMIVLYRTSTKRIEIKERLERLEIENKQHMNYMNSLEKINKEMQKFQHDYSNILLSIRGYLETDNLPGLKHYFQSHILKAEQNTLFKNEAFNNLDNLKLVELKGLLATKVIQADQLGIRLVVEIPEPIDSIDMDIIDLTRIIGILTDNAIEACSNQTDPQISIAFMKTNNNSTLICIDNTVEEFKIQLDDIYKENFSTKGKNRGIGLNNVKDILKNYDAVDLTTQVEDGWFMQELEISIKKFALSI</sequence>
<organism evidence="4 5">
    <name type="scientific">Ureibacillus acetophenoni</name>
    <dbReference type="NCBI Taxonomy" id="614649"/>
    <lineage>
        <taxon>Bacteria</taxon>
        <taxon>Bacillati</taxon>
        <taxon>Bacillota</taxon>
        <taxon>Bacilli</taxon>
        <taxon>Bacillales</taxon>
        <taxon>Caryophanaceae</taxon>
        <taxon>Ureibacillus</taxon>
    </lineage>
</organism>
<feature type="transmembrane region" description="Helical" evidence="2">
    <location>
        <begin position="53"/>
        <end position="69"/>
    </location>
</feature>
<evidence type="ECO:0000313" key="5">
    <source>
        <dbReference type="Proteomes" id="UP000219252"/>
    </source>
</evidence>
<reference evidence="5" key="1">
    <citation type="submission" date="2017-08" db="EMBL/GenBank/DDBJ databases">
        <authorList>
            <person name="Varghese N."/>
            <person name="Submissions S."/>
        </authorList>
    </citation>
    <scope>NUCLEOTIDE SEQUENCE [LARGE SCALE GENOMIC DNA]</scope>
    <source>
        <strain evidence="5">JC23</strain>
    </source>
</reference>
<dbReference type="PANTHER" id="PTHR40448">
    <property type="entry name" value="TWO-COMPONENT SENSOR HISTIDINE KINASE"/>
    <property type="match status" value="1"/>
</dbReference>
<feature type="domain" description="Sensor histidine kinase NatK-like C-terminal" evidence="3">
    <location>
        <begin position="319"/>
        <end position="423"/>
    </location>
</feature>
<keyword evidence="2" id="KW-0812">Transmembrane</keyword>
<evidence type="ECO:0000259" key="3">
    <source>
        <dbReference type="Pfam" id="PF14501"/>
    </source>
</evidence>
<keyword evidence="2" id="KW-0472">Membrane</keyword>
<dbReference type="GO" id="GO:0016301">
    <property type="term" value="F:kinase activity"/>
    <property type="evidence" value="ECO:0007669"/>
    <property type="project" value="UniProtKB-KW"/>
</dbReference>
<dbReference type="Gene3D" id="3.30.565.10">
    <property type="entry name" value="Histidine kinase-like ATPase, C-terminal domain"/>
    <property type="match status" value="1"/>
</dbReference>